<dbReference type="Pfam" id="PF12146">
    <property type="entry name" value="Hydrolase_4"/>
    <property type="match status" value="1"/>
</dbReference>
<keyword evidence="4" id="KW-1185">Reference proteome</keyword>
<accession>A0A8S1QDB9</accession>
<evidence type="ECO:0000313" key="3">
    <source>
        <dbReference type="EMBL" id="CAD8112430.1"/>
    </source>
</evidence>
<dbReference type="InterPro" id="IPR052920">
    <property type="entry name" value="DNA-binding_regulatory"/>
</dbReference>
<protein>
    <recommendedName>
        <fullName evidence="2">Serine aminopeptidase S33 domain-containing protein</fullName>
    </recommendedName>
</protein>
<evidence type="ECO:0000256" key="1">
    <source>
        <dbReference type="SAM" id="MobiDB-lite"/>
    </source>
</evidence>
<comment type="caution">
    <text evidence="3">The sequence shown here is derived from an EMBL/GenBank/DDBJ whole genome shotgun (WGS) entry which is preliminary data.</text>
</comment>
<gene>
    <name evidence="3" type="ORF">PPRIM_AZ9-3.1.T1510072</name>
</gene>
<proteinExistence type="predicted"/>
<feature type="region of interest" description="Disordered" evidence="1">
    <location>
        <begin position="320"/>
        <end position="339"/>
    </location>
</feature>
<organism evidence="3 4">
    <name type="scientific">Paramecium primaurelia</name>
    <dbReference type="NCBI Taxonomy" id="5886"/>
    <lineage>
        <taxon>Eukaryota</taxon>
        <taxon>Sar</taxon>
        <taxon>Alveolata</taxon>
        <taxon>Ciliophora</taxon>
        <taxon>Intramacronucleata</taxon>
        <taxon>Oligohymenophorea</taxon>
        <taxon>Peniculida</taxon>
        <taxon>Parameciidae</taxon>
        <taxon>Paramecium</taxon>
    </lineage>
</organism>
<evidence type="ECO:0000259" key="2">
    <source>
        <dbReference type="Pfam" id="PF12146"/>
    </source>
</evidence>
<dbReference type="AlphaFoldDB" id="A0A8S1QDB9"/>
<dbReference type="InterPro" id="IPR022742">
    <property type="entry name" value="Hydrolase_4"/>
</dbReference>
<feature type="domain" description="Serine aminopeptidase S33" evidence="2">
    <location>
        <begin position="69"/>
        <end position="181"/>
    </location>
</feature>
<dbReference type="PANTHER" id="PTHR43358">
    <property type="entry name" value="ALPHA/BETA-HYDROLASE"/>
    <property type="match status" value="1"/>
</dbReference>
<reference evidence="3" key="1">
    <citation type="submission" date="2021-01" db="EMBL/GenBank/DDBJ databases">
        <authorList>
            <consortium name="Genoscope - CEA"/>
            <person name="William W."/>
        </authorList>
    </citation>
    <scope>NUCLEOTIDE SEQUENCE</scope>
</reference>
<dbReference type="EMBL" id="CAJJDM010000156">
    <property type="protein sequence ID" value="CAD8112430.1"/>
    <property type="molecule type" value="Genomic_DNA"/>
</dbReference>
<sequence>MKQPSYRCTEKLWKPIVRPPRHNYRLKDMGNEIFMVSDTVTKRFDIQIQNSRSLILQCSLFEPIRMQDKPHPCMIYLHGNSSSRVEALTIIEYLIPYNISVCGIDLSGSGQSQGEYISLGYYESRDRQKSKQTSQLQVQQPFITQIGLWGRSMGSVTAILAANLNNNFKVLVCDSPFSNLTHLCQELASNSYNIPNCCFNCFWCLIKAKIRREAKFNIDDLNISQLIQTLPTDVSIVFLSAKQDQLIIEKHPKILMEKFRGNKLLKQFEGTHNSKRPLNVMKETVQFIIMQFDKYSWNQNQGLRDNNKIFNNQKDQIPIPDVDAPLLQPEKPYISKSER</sequence>
<evidence type="ECO:0000313" key="4">
    <source>
        <dbReference type="Proteomes" id="UP000688137"/>
    </source>
</evidence>
<dbReference type="PANTHER" id="PTHR43358:SF4">
    <property type="entry name" value="ALPHA_BETA HYDROLASE FOLD-1 DOMAIN-CONTAINING PROTEIN"/>
    <property type="match status" value="1"/>
</dbReference>
<dbReference type="Proteomes" id="UP000688137">
    <property type="component" value="Unassembled WGS sequence"/>
</dbReference>
<name>A0A8S1QDB9_PARPR</name>